<evidence type="ECO:0000313" key="3">
    <source>
        <dbReference type="Proteomes" id="UP000199137"/>
    </source>
</evidence>
<dbReference type="STRING" id="112413.SAMN05421854_104389"/>
<dbReference type="EMBL" id="FOWC01000004">
    <property type="protein sequence ID" value="SFP20925.1"/>
    <property type="molecule type" value="Genomic_DNA"/>
</dbReference>
<sequence length="51" mass="5467">MTIVLVVADAVLAMVAAVRAAALSHSDAPTNGEKFHGWMYAVRAVRPRSCR</sequence>
<evidence type="ECO:0000256" key="1">
    <source>
        <dbReference type="SAM" id="SignalP"/>
    </source>
</evidence>
<name>A0A1I5NGG7_9PSEU</name>
<reference evidence="2 3" key="1">
    <citation type="submission" date="2016-10" db="EMBL/GenBank/DDBJ databases">
        <authorList>
            <person name="de Groot N.N."/>
        </authorList>
    </citation>
    <scope>NUCLEOTIDE SEQUENCE [LARGE SCALE GENOMIC DNA]</scope>
    <source>
        <strain evidence="2 3">DSM 44637</strain>
    </source>
</reference>
<dbReference type="AlphaFoldDB" id="A0A1I5NGG7"/>
<organism evidence="2 3">
    <name type="scientific">Amycolatopsis rubida</name>
    <dbReference type="NCBI Taxonomy" id="112413"/>
    <lineage>
        <taxon>Bacteria</taxon>
        <taxon>Bacillati</taxon>
        <taxon>Actinomycetota</taxon>
        <taxon>Actinomycetes</taxon>
        <taxon>Pseudonocardiales</taxon>
        <taxon>Pseudonocardiaceae</taxon>
        <taxon>Amycolatopsis</taxon>
    </lineage>
</organism>
<proteinExistence type="predicted"/>
<feature type="signal peptide" evidence="1">
    <location>
        <begin position="1"/>
        <end position="20"/>
    </location>
</feature>
<protein>
    <submittedName>
        <fullName evidence="2">Uncharacterized protein</fullName>
    </submittedName>
</protein>
<gene>
    <name evidence="2" type="ORF">SAMN05421854_104389</name>
</gene>
<keyword evidence="1" id="KW-0732">Signal</keyword>
<accession>A0A1I5NGG7</accession>
<dbReference type="Proteomes" id="UP000199137">
    <property type="component" value="Unassembled WGS sequence"/>
</dbReference>
<feature type="chain" id="PRO_5039302657" evidence="1">
    <location>
        <begin position="21"/>
        <end position="51"/>
    </location>
</feature>
<dbReference type="RefSeq" id="WP_167545369.1">
    <property type="nucleotide sequence ID" value="NZ_FOWC01000004.1"/>
</dbReference>
<evidence type="ECO:0000313" key="2">
    <source>
        <dbReference type="EMBL" id="SFP20925.1"/>
    </source>
</evidence>